<dbReference type="Proteomes" id="UP000015100">
    <property type="component" value="Unassembled WGS sequence"/>
</dbReference>
<protein>
    <submittedName>
        <fullName evidence="2">Uncharacterized protein</fullName>
    </submittedName>
</protein>
<name>S8AM21_DACHA</name>
<feature type="region of interest" description="Disordered" evidence="1">
    <location>
        <begin position="620"/>
        <end position="639"/>
    </location>
</feature>
<feature type="compositionally biased region" description="Low complexity" evidence="1">
    <location>
        <begin position="344"/>
        <end position="354"/>
    </location>
</feature>
<feature type="region of interest" description="Disordered" evidence="1">
    <location>
        <begin position="211"/>
        <end position="310"/>
    </location>
</feature>
<feature type="region of interest" description="Disordered" evidence="1">
    <location>
        <begin position="1"/>
        <end position="45"/>
    </location>
</feature>
<accession>S8AM21</accession>
<gene>
    <name evidence="2" type="ORF">H072_2102</name>
</gene>
<sequence length="895" mass="96597">MQANVEDALSKHGNGDTSSTPINPPPFALSTSQPPPSTLPSISSAIPPPLASLEPSFHSRSLRSSLLARPSYPTAFFALLARAHANRRFHHRHPLWNPGVAATMAYSAHKSAIPPPSPSPYSRLPTPASSRPHASRSASTSVYGSSHRSPSRPAMPHHASSYDSFAPQPCPSPSPSKIPGFGLHRPGSTLQSPHKRQVSVAEKAKVFERPDDAMMRSVSTSRGLGYNGSRGTVGSRRESFTSSDAASSAALRTPSRPGSYVDNGVDREPFNDVKSQLSSLRRPSQSLSIPSGGLGKQEYGNQASPAPMRKSLGLLGEQSPALQQTKDVSRMDDSQLMPPPPPSLLRQLSSTSTTMTPPVTLESPMSAPQKPPTPPPQVPTPSPRKGTHIRAQSHVIASKPPPRTNSTRPVDPRPTSTAGRKVTGPVRPASTLHDVPSARPRAVSHNAVSHNAIEPRRMATPANDLSLPKGARQTVGRAIAPPRSTSTRPTEPVATSSASTRRSTITNNRIRPTSSHMPPPPVPISSSRGSDTESSLRSESVASTTSNTSSARSDVTTRPKTAVKPTTASRSPQEPSSPRKTSPIRGHRKVTSTMAAAKPSKPSFNSYKVDYPPVAPVPKPTSASIIHQSSGSAAPSHPTDVAHAQTKLLQLAILHARSFDSTTALTDSARNALYKRFSIIRDKNAAVAESYHREQELVDLHALSLIMKRSPASNFTSLKDKLSSSPEESIQLLSEQLSKVLGWFAEGQYEGEYIRMIRIFEEWASLPEDNEKKIDGLGADYTRDILRVKRKMEMAVRSLEGWMGLVVDGEKDEDGEERGGLTSSLRRLLTVAVGRLRAALEELTVIQNIEKLVVTTIRKELRKKLGEVMDTRKEVDLSQQKKDLAAWQPVWATSS</sequence>
<feature type="compositionally biased region" description="Polar residues" evidence="1">
    <location>
        <begin position="404"/>
        <end position="418"/>
    </location>
</feature>
<comment type="caution">
    <text evidence="2">The sequence shown here is derived from an EMBL/GenBank/DDBJ whole genome shotgun (WGS) entry which is preliminary data.</text>
</comment>
<organism evidence="2 3">
    <name type="scientific">Dactylellina haptotyla (strain CBS 200.50)</name>
    <name type="common">Nematode-trapping fungus</name>
    <name type="synonym">Monacrosporium haptotylum</name>
    <dbReference type="NCBI Taxonomy" id="1284197"/>
    <lineage>
        <taxon>Eukaryota</taxon>
        <taxon>Fungi</taxon>
        <taxon>Dikarya</taxon>
        <taxon>Ascomycota</taxon>
        <taxon>Pezizomycotina</taxon>
        <taxon>Orbiliomycetes</taxon>
        <taxon>Orbiliales</taxon>
        <taxon>Orbiliaceae</taxon>
        <taxon>Dactylellina</taxon>
    </lineage>
</organism>
<dbReference type="OMA" id="NSHSHYD"/>
<feature type="compositionally biased region" description="Low complexity" evidence="1">
    <location>
        <begin position="481"/>
        <end position="516"/>
    </location>
</feature>
<feature type="compositionally biased region" description="Pro residues" evidence="1">
    <location>
        <begin position="369"/>
        <end position="382"/>
    </location>
</feature>
<dbReference type="OrthoDB" id="5429993at2759"/>
<dbReference type="AlphaFoldDB" id="S8AM21"/>
<feature type="compositionally biased region" description="Low complexity" evidence="1">
    <location>
        <begin position="120"/>
        <end position="141"/>
    </location>
</feature>
<feature type="region of interest" description="Disordered" evidence="1">
    <location>
        <begin position="110"/>
        <end position="198"/>
    </location>
</feature>
<evidence type="ECO:0000256" key="1">
    <source>
        <dbReference type="SAM" id="MobiDB-lite"/>
    </source>
</evidence>
<feature type="compositionally biased region" description="Low complexity" evidence="1">
    <location>
        <begin position="275"/>
        <end position="291"/>
    </location>
</feature>
<feature type="compositionally biased region" description="Low complexity" evidence="1">
    <location>
        <begin position="538"/>
        <end position="553"/>
    </location>
</feature>
<reference evidence="2 3" key="1">
    <citation type="journal article" date="2013" name="PLoS Genet.">
        <title>Genomic mechanisms accounting for the adaptation to parasitism in nematode-trapping fungi.</title>
        <authorList>
            <person name="Meerupati T."/>
            <person name="Andersson K.M."/>
            <person name="Friman E."/>
            <person name="Kumar D."/>
            <person name="Tunlid A."/>
            <person name="Ahren D."/>
        </authorList>
    </citation>
    <scope>NUCLEOTIDE SEQUENCE [LARGE SCALE GENOMIC DNA]</scope>
    <source>
        <strain evidence="2 3">CBS 200.50</strain>
    </source>
</reference>
<dbReference type="EMBL" id="AQGS01000063">
    <property type="protein sequence ID" value="EPS43914.1"/>
    <property type="molecule type" value="Genomic_DNA"/>
</dbReference>
<proteinExistence type="predicted"/>
<feature type="compositionally biased region" description="Pro residues" evidence="1">
    <location>
        <begin position="22"/>
        <end position="38"/>
    </location>
</feature>
<evidence type="ECO:0000313" key="3">
    <source>
        <dbReference type="Proteomes" id="UP000015100"/>
    </source>
</evidence>
<reference evidence="3" key="2">
    <citation type="submission" date="2013-04" db="EMBL/GenBank/DDBJ databases">
        <title>Genomic mechanisms accounting for the adaptation to parasitism in nematode-trapping fungi.</title>
        <authorList>
            <person name="Ahren D.G."/>
        </authorList>
    </citation>
    <scope>NUCLEOTIDE SEQUENCE [LARGE SCALE GENOMIC DNA]</scope>
    <source>
        <strain evidence="3">CBS 200.50</strain>
    </source>
</reference>
<dbReference type="HOGENOM" id="CLU_352303_0_0_1"/>
<feature type="region of interest" description="Disordered" evidence="1">
    <location>
        <begin position="327"/>
        <end position="606"/>
    </location>
</feature>
<feature type="compositionally biased region" description="Polar residues" evidence="1">
    <location>
        <begin position="621"/>
        <end position="633"/>
    </location>
</feature>
<dbReference type="STRING" id="1284197.S8AM21"/>
<evidence type="ECO:0000313" key="2">
    <source>
        <dbReference type="EMBL" id="EPS43914.1"/>
    </source>
</evidence>
<keyword evidence="3" id="KW-1185">Reference proteome</keyword>
<feature type="compositionally biased region" description="Polar residues" evidence="1">
    <location>
        <begin position="554"/>
        <end position="580"/>
    </location>
</feature>